<keyword evidence="3" id="KW-1185">Reference proteome</keyword>
<name>A0A7J9SNE3_9EURY</name>
<feature type="coiled-coil region" evidence="1">
    <location>
        <begin position="93"/>
        <end position="131"/>
    </location>
</feature>
<dbReference type="Proteomes" id="UP000546257">
    <property type="component" value="Unassembled WGS sequence"/>
</dbReference>
<protein>
    <submittedName>
        <fullName evidence="2">Uncharacterized protein</fullName>
    </submittedName>
</protein>
<dbReference type="EMBL" id="JACKXD010000007">
    <property type="protein sequence ID" value="MBB6647739.1"/>
    <property type="molecule type" value="Genomic_DNA"/>
</dbReference>
<feature type="coiled-coil region" evidence="1">
    <location>
        <begin position="14"/>
        <end position="48"/>
    </location>
</feature>
<gene>
    <name evidence="2" type="ORF">H5V44_15855</name>
</gene>
<keyword evidence="1" id="KW-0175">Coiled coil</keyword>
<reference evidence="2 3" key="1">
    <citation type="submission" date="2020-08" db="EMBL/GenBank/DDBJ databases">
        <authorList>
            <person name="Seo M.-J."/>
        </authorList>
    </citation>
    <scope>NUCLEOTIDE SEQUENCE [LARGE SCALE GENOMIC DNA]</scope>
    <source>
        <strain evidence="2 3">MBLA0160</strain>
    </source>
</reference>
<evidence type="ECO:0000256" key="1">
    <source>
        <dbReference type="SAM" id="Coils"/>
    </source>
</evidence>
<evidence type="ECO:0000313" key="2">
    <source>
        <dbReference type="EMBL" id="MBB6647739.1"/>
    </source>
</evidence>
<organism evidence="2 3">
    <name type="scientific">Halobellus ruber</name>
    <dbReference type="NCBI Taxonomy" id="2761102"/>
    <lineage>
        <taxon>Archaea</taxon>
        <taxon>Methanobacteriati</taxon>
        <taxon>Methanobacteriota</taxon>
        <taxon>Stenosarchaea group</taxon>
        <taxon>Halobacteria</taxon>
        <taxon>Halobacteriales</taxon>
        <taxon>Haloferacaceae</taxon>
        <taxon>Halobellus</taxon>
    </lineage>
</organism>
<evidence type="ECO:0000313" key="3">
    <source>
        <dbReference type="Proteomes" id="UP000546257"/>
    </source>
</evidence>
<accession>A0A7J9SNE3</accession>
<comment type="caution">
    <text evidence="2">The sequence shown here is derived from an EMBL/GenBank/DDBJ whole genome shotgun (WGS) entry which is preliminary data.</text>
</comment>
<sequence>MNEISTKAAEYETADNFEAKKQRYLGKLDSVEDALDRLNRRVQRMEFLATILVDVVEGKDEVPGTVEDARRQSRSVVDYDKDWYYQQVDADSIGDYEQKVQQAQKKVKEATNQLENELDDVEQRWQNKLNAARNVQKLFGHSSDKARMFNEIEAFVERRMKDDSESISSLRSEWSGLQKQWNKSGMDWQTFQRENNLSDKTIDILQRLAEGRSIQLRKLDGDIAKELLSVDELRDVVKIKI</sequence>
<dbReference type="AlphaFoldDB" id="A0A7J9SNE3"/>
<proteinExistence type="predicted"/>